<protein>
    <recommendedName>
        <fullName evidence="2">Transposase MuDR plant domain-containing protein</fullName>
    </recommendedName>
</protein>
<evidence type="ECO:0000313" key="3">
    <source>
        <dbReference type="EMBL" id="KAL0336336.1"/>
    </source>
</evidence>
<feature type="domain" description="Transposase MuDR plant" evidence="2">
    <location>
        <begin position="179"/>
        <end position="237"/>
    </location>
</feature>
<dbReference type="Pfam" id="PF03108">
    <property type="entry name" value="DBD_Tnp_Mut"/>
    <property type="match status" value="1"/>
</dbReference>
<dbReference type="EMBL" id="JACGWJ010000021">
    <property type="protein sequence ID" value="KAL0336336.1"/>
    <property type="molecule type" value="Genomic_DNA"/>
</dbReference>
<comment type="caution">
    <text evidence="3">The sequence shown here is derived from an EMBL/GenBank/DDBJ whole genome shotgun (WGS) entry which is preliminary data.</text>
</comment>
<dbReference type="PANTHER" id="PTHR31973">
    <property type="entry name" value="POLYPROTEIN, PUTATIVE-RELATED"/>
    <property type="match status" value="1"/>
</dbReference>
<reference evidence="3" key="1">
    <citation type="submission" date="2020-06" db="EMBL/GenBank/DDBJ databases">
        <authorList>
            <person name="Li T."/>
            <person name="Hu X."/>
            <person name="Zhang T."/>
            <person name="Song X."/>
            <person name="Zhang H."/>
            <person name="Dai N."/>
            <person name="Sheng W."/>
            <person name="Hou X."/>
            <person name="Wei L."/>
        </authorList>
    </citation>
    <scope>NUCLEOTIDE SEQUENCE</scope>
    <source>
        <strain evidence="3">G02</strain>
        <tissue evidence="3">Leaf</tissue>
    </source>
</reference>
<feature type="compositionally biased region" description="Acidic residues" evidence="1">
    <location>
        <begin position="90"/>
        <end position="115"/>
    </location>
</feature>
<proteinExistence type="predicted"/>
<sequence length="324" mass="36225">MFKRHERHVGDSITLSLHYNGVARHVPEAVYVGGSVCKYDYVLPKEINIETLNLFCDSVGLGKGMVSYTIGYYKGDGSQGDEGVERGDERDEGIDGDELIDGDYEQNEDDNEGQCDEGGRVEGQNARNLMDSSKSSEDEENDVVDNDGDLDEKRDLDNGEDGGPSHPLFNAEEIYDPTFEIGMMFNNKQEFKKALQSHAIKTKRILKFTKNDKQRVYVECGNADYQWRLHAIKIRRTNPGTTVVVGTEDNMRETRFSRFYVCFGALKRGFKAGCRPIVGIDGCHLKEPHGGILLTAIGVDPNNNLFPIAYAVVDKECRRLGSGF</sequence>
<evidence type="ECO:0000259" key="2">
    <source>
        <dbReference type="Pfam" id="PF03108"/>
    </source>
</evidence>
<gene>
    <name evidence="3" type="ORF">Sradi_4845500</name>
</gene>
<dbReference type="InterPro" id="IPR004332">
    <property type="entry name" value="Transposase_MuDR"/>
</dbReference>
<reference evidence="3" key="2">
    <citation type="journal article" date="2024" name="Plant">
        <title>Genomic evolution and insights into agronomic trait innovations of Sesamum species.</title>
        <authorList>
            <person name="Miao H."/>
            <person name="Wang L."/>
            <person name="Qu L."/>
            <person name="Liu H."/>
            <person name="Sun Y."/>
            <person name="Le M."/>
            <person name="Wang Q."/>
            <person name="Wei S."/>
            <person name="Zheng Y."/>
            <person name="Lin W."/>
            <person name="Duan Y."/>
            <person name="Cao H."/>
            <person name="Xiong S."/>
            <person name="Wang X."/>
            <person name="Wei L."/>
            <person name="Li C."/>
            <person name="Ma Q."/>
            <person name="Ju M."/>
            <person name="Zhao R."/>
            <person name="Li G."/>
            <person name="Mu C."/>
            <person name="Tian Q."/>
            <person name="Mei H."/>
            <person name="Zhang T."/>
            <person name="Gao T."/>
            <person name="Zhang H."/>
        </authorList>
    </citation>
    <scope>NUCLEOTIDE SEQUENCE</scope>
    <source>
        <strain evidence="3">G02</strain>
    </source>
</reference>
<dbReference type="PANTHER" id="PTHR31973:SF191">
    <property type="entry name" value="OS05G0489400 PROTEIN"/>
    <property type="match status" value="1"/>
</dbReference>
<dbReference type="AlphaFoldDB" id="A0AAW2N0Y3"/>
<accession>A0AAW2N0Y3</accession>
<organism evidence="3">
    <name type="scientific">Sesamum radiatum</name>
    <name type="common">Black benniseed</name>
    <dbReference type="NCBI Taxonomy" id="300843"/>
    <lineage>
        <taxon>Eukaryota</taxon>
        <taxon>Viridiplantae</taxon>
        <taxon>Streptophyta</taxon>
        <taxon>Embryophyta</taxon>
        <taxon>Tracheophyta</taxon>
        <taxon>Spermatophyta</taxon>
        <taxon>Magnoliopsida</taxon>
        <taxon>eudicotyledons</taxon>
        <taxon>Gunneridae</taxon>
        <taxon>Pentapetalae</taxon>
        <taxon>asterids</taxon>
        <taxon>lamiids</taxon>
        <taxon>Lamiales</taxon>
        <taxon>Pedaliaceae</taxon>
        <taxon>Sesamum</taxon>
    </lineage>
</organism>
<evidence type="ECO:0000256" key="1">
    <source>
        <dbReference type="SAM" id="MobiDB-lite"/>
    </source>
</evidence>
<feature type="compositionally biased region" description="Acidic residues" evidence="1">
    <location>
        <begin position="137"/>
        <end position="150"/>
    </location>
</feature>
<feature type="region of interest" description="Disordered" evidence="1">
    <location>
        <begin position="74"/>
        <end position="170"/>
    </location>
</feature>
<name>A0AAW2N0Y3_SESRA</name>